<evidence type="ECO:0000313" key="1">
    <source>
        <dbReference type="EMBL" id="GBU06541.1"/>
    </source>
</evidence>
<dbReference type="RefSeq" id="WP_116442380.1">
    <property type="nucleotide sequence ID" value="NZ_BHEO01000008.1"/>
</dbReference>
<sequence>MFKLEMKTGGSAFCDPYTGEEDEWYEAREIARIMDKVRDDLLAGLDHGVMMDTNGNKVGEWRR</sequence>
<evidence type="ECO:0000313" key="2">
    <source>
        <dbReference type="EMBL" id="TCS66139.1"/>
    </source>
</evidence>
<organism evidence="2 3">
    <name type="scientific">Faecalimonas umbilicata</name>
    <dbReference type="NCBI Taxonomy" id="1912855"/>
    <lineage>
        <taxon>Bacteria</taxon>
        <taxon>Bacillati</taxon>
        <taxon>Bacillota</taxon>
        <taxon>Clostridia</taxon>
        <taxon>Lachnospirales</taxon>
        <taxon>Lachnospiraceae</taxon>
        <taxon>Faecalimonas</taxon>
    </lineage>
</organism>
<comment type="caution">
    <text evidence="2">The sequence shown here is derived from an EMBL/GenBank/DDBJ whole genome shotgun (WGS) entry which is preliminary data.</text>
</comment>
<reference evidence="1 4" key="1">
    <citation type="journal article" date="2018" name="Int. J. Syst. Evol. Microbiol.">
        <title>Draft Genome Sequence of Faecalimonas umbilicata JCM 30896T, an Acetate-Producing Bacterium Isolated from Human Feces.</title>
        <authorList>
            <person name="Sakamoto M."/>
            <person name="Ikeyama N."/>
            <person name="Yuki M."/>
            <person name="Ohkuma M."/>
        </authorList>
    </citation>
    <scope>NUCLEOTIDE SEQUENCE [LARGE SCALE GENOMIC DNA]</scope>
    <source>
        <strain evidence="1 4">EGH7</strain>
    </source>
</reference>
<dbReference type="Proteomes" id="UP000294613">
    <property type="component" value="Unassembled WGS sequence"/>
</dbReference>
<name>A0A4R3JIT5_9FIRM</name>
<dbReference type="EMBL" id="BHEO01000008">
    <property type="protein sequence ID" value="GBU06541.1"/>
    <property type="molecule type" value="Genomic_DNA"/>
</dbReference>
<protein>
    <submittedName>
        <fullName evidence="2">Uncharacterized protein</fullName>
    </submittedName>
</protein>
<proteinExistence type="predicted"/>
<gene>
    <name evidence="2" type="ORF">EDD74_11937</name>
    <name evidence="1" type="ORF">FAEUMB_30820</name>
</gene>
<evidence type="ECO:0000313" key="3">
    <source>
        <dbReference type="Proteomes" id="UP000294613"/>
    </source>
</evidence>
<dbReference type="EMBL" id="SLZV01000019">
    <property type="protein sequence ID" value="TCS66139.1"/>
    <property type="molecule type" value="Genomic_DNA"/>
</dbReference>
<reference evidence="2 3" key="2">
    <citation type="submission" date="2019-03" db="EMBL/GenBank/DDBJ databases">
        <title>Genomic Encyclopedia of Type Strains, Phase IV (KMG-IV): sequencing the most valuable type-strain genomes for metagenomic binning, comparative biology and taxonomic classification.</title>
        <authorList>
            <person name="Goeker M."/>
        </authorList>
    </citation>
    <scope>NUCLEOTIDE SEQUENCE [LARGE SCALE GENOMIC DNA]</scope>
    <source>
        <strain evidence="2 3">DSM 103426</strain>
    </source>
</reference>
<accession>A0A4R3JIT5</accession>
<dbReference type="AlphaFoldDB" id="A0A4R3JIT5"/>
<keyword evidence="4" id="KW-1185">Reference proteome</keyword>
<evidence type="ECO:0000313" key="4">
    <source>
        <dbReference type="Proteomes" id="UP000702954"/>
    </source>
</evidence>
<dbReference type="Proteomes" id="UP000702954">
    <property type="component" value="Unassembled WGS sequence"/>
</dbReference>